<name>A0AAD7B270_9AGAR</name>
<comment type="caution">
    <text evidence="1">The sequence shown here is derived from an EMBL/GenBank/DDBJ whole genome shotgun (WGS) entry which is preliminary data.</text>
</comment>
<dbReference type="EMBL" id="JARKIF010000046">
    <property type="protein sequence ID" value="KAJ7608188.1"/>
    <property type="molecule type" value="Genomic_DNA"/>
</dbReference>
<gene>
    <name evidence="1" type="ORF">FB45DRAFT_1067570</name>
</gene>
<dbReference type="AlphaFoldDB" id="A0AAD7B270"/>
<evidence type="ECO:0000313" key="1">
    <source>
        <dbReference type="EMBL" id="KAJ7608188.1"/>
    </source>
</evidence>
<reference evidence="1" key="1">
    <citation type="submission" date="2023-03" db="EMBL/GenBank/DDBJ databases">
        <title>Massive genome expansion in bonnet fungi (Mycena s.s.) driven by repeated elements and novel gene families across ecological guilds.</title>
        <authorList>
            <consortium name="Lawrence Berkeley National Laboratory"/>
            <person name="Harder C.B."/>
            <person name="Miyauchi S."/>
            <person name="Viragh M."/>
            <person name="Kuo A."/>
            <person name="Thoen E."/>
            <person name="Andreopoulos B."/>
            <person name="Lu D."/>
            <person name="Skrede I."/>
            <person name="Drula E."/>
            <person name="Henrissat B."/>
            <person name="Morin E."/>
            <person name="Kohler A."/>
            <person name="Barry K."/>
            <person name="LaButti K."/>
            <person name="Morin E."/>
            <person name="Salamov A."/>
            <person name="Lipzen A."/>
            <person name="Mereny Z."/>
            <person name="Hegedus B."/>
            <person name="Baldrian P."/>
            <person name="Stursova M."/>
            <person name="Weitz H."/>
            <person name="Taylor A."/>
            <person name="Grigoriev I.V."/>
            <person name="Nagy L.G."/>
            <person name="Martin F."/>
            <person name="Kauserud H."/>
        </authorList>
    </citation>
    <scope>NUCLEOTIDE SEQUENCE</scope>
    <source>
        <strain evidence="1">9284</strain>
    </source>
</reference>
<protein>
    <submittedName>
        <fullName evidence="1">Uncharacterized protein</fullName>
    </submittedName>
</protein>
<organism evidence="1 2">
    <name type="scientific">Roridomyces roridus</name>
    <dbReference type="NCBI Taxonomy" id="1738132"/>
    <lineage>
        <taxon>Eukaryota</taxon>
        <taxon>Fungi</taxon>
        <taxon>Dikarya</taxon>
        <taxon>Basidiomycota</taxon>
        <taxon>Agaricomycotina</taxon>
        <taxon>Agaricomycetes</taxon>
        <taxon>Agaricomycetidae</taxon>
        <taxon>Agaricales</taxon>
        <taxon>Marasmiineae</taxon>
        <taxon>Mycenaceae</taxon>
        <taxon>Roridomyces</taxon>
    </lineage>
</organism>
<sequence length="396" mass="44154">MFSGAQSVLISGGTFNVAAPPPLRVAQEPAEIFHLTPPCAADLCACALLNRTWTLLAQKLIFSTIFIQWNLESSTRLARLVLILEVSPHLVDHVCELHLALPPGINPSDVERLSEFPFPRLHTLSLTCVSTRLSSACLPSMRRLLAKPGVTTVAFTCGFEDPDEYFDVWDGCSMSIRRLHLNFYPEPPPSFTPGSREKRVPIEVMDGLPLIVYYWSDPRCPFDLSTLRAVQLRGRYPRLPTEDLTAAAREKIEIVSVQIYWEHIDLSAFGCIKQLIVAVDAEDVAPTLQTIRSLSDSASKTLQVVRLDVKLRPVTHNPLPLEGLFQAIEEVKGLLSHSGLRVVEVLLPIETPRLLPLDSIDHGAGQQDGRVDIRWNFRPEEPENWSVLIRIPGEVA</sequence>
<keyword evidence="2" id="KW-1185">Reference proteome</keyword>
<evidence type="ECO:0000313" key="2">
    <source>
        <dbReference type="Proteomes" id="UP001221142"/>
    </source>
</evidence>
<proteinExistence type="predicted"/>
<dbReference type="Proteomes" id="UP001221142">
    <property type="component" value="Unassembled WGS sequence"/>
</dbReference>
<accession>A0AAD7B270</accession>